<comment type="caution">
    <text evidence="1">The sequence shown here is derived from an EMBL/GenBank/DDBJ whole genome shotgun (WGS) entry which is preliminary data.</text>
</comment>
<dbReference type="Proteomes" id="UP000232188">
    <property type="component" value="Unassembled WGS sequence"/>
</dbReference>
<name>A0A2M9YR44_9LEPT</name>
<evidence type="ECO:0000313" key="1">
    <source>
        <dbReference type="EMBL" id="PJZ54013.1"/>
    </source>
</evidence>
<proteinExistence type="predicted"/>
<sequence>MNRPARNIINFENTSPLKIISLSKTIQVKFNGETGNFSHFPDFPSDIFFTERFAILKSNLHFGILP</sequence>
<reference evidence="1 2" key="1">
    <citation type="submission" date="2017-07" db="EMBL/GenBank/DDBJ databases">
        <title>Leptospira spp. isolated from tropical soils.</title>
        <authorList>
            <person name="Thibeaux R."/>
            <person name="Iraola G."/>
            <person name="Ferres I."/>
            <person name="Bierque E."/>
            <person name="Girault D."/>
            <person name="Soupe-Gilbert M.-E."/>
            <person name="Picardeau M."/>
            <person name="Goarant C."/>
        </authorList>
    </citation>
    <scope>NUCLEOTIDE SEQUENCE [LARGE SCALE GENOMIC DNA]</scope>
    <source>
        <strain evidence="1 2">FH2-B-C1</strain>
    </source>
</reference>
<organism evidence="1 2">
    <name type="scientific">Leptospira adleri</name>
    <dbReference type="NCBI Taxonomy" id="2023186"/>
    <lineage>
        <taxon>Bacteria</taxon>
        <taxon>Pseudomonadati</taxon>
        <taxon>Spirochaetota</taxon>
        <taxon>Spirochaetia</taxon>
        <taxon>Leptospirales</taxon>
        <taxon>Leptospiraceae</taxon>
        <taxon>Leptospira</taxon>
    </lineage>
</organism>
<protein>
    <submittedName>
        <fullName evidence="1">Uncharacterized protein</fullName>
    </submittedName>
</protein>
<dbReference type="AlphaFoldDB" id="A0A2M9YR44"/>
<dbReference type="EMBL" id="NPDV01000004">
    <property type="protein sequence ID" value="PJZ54013.1"/>
    <property type="molecule type" value="Genomic_DNA"/>
</dbReference>
<gene>
    <name evidence="1" type="ORF">CH380_05685</name>
</gene>
<evidence type="ECO:0000313" key="2">
    <source>
        <dbReference type="Proteomes" id="UP000232188"/>
    </source>
</evidence>
<accession>A0A2M9YR44</accession>